<feature type="transmembrane region" description="Helical" evidence="1">
    <location>
        <begin position="32"/>
        <end position="50"/>
    </location>
</feature>
<reference evidence="3" key="1">
    <citation type="submission" date="2018-06" db="EMBL/GenBank/DDBJ databases">
        <title>Complete genome of Pseudomonas insecticola strain QZS01.</title>
        <authorList>
            <person name="Wang J."/>
            <person name="Su Q."/>
        </authorList>
    </citation>
    <scope>NUCLEOTIDE SEQUENCE [LARGE SCALE GENOMIC DNA]</scope>
    <source>
        <strain evidence="3">QZS01</strain>
    </source>
</reference>
<dbReference type="EMBL" id="CP029822">
    <property type="protein sequence ID" value="AZS50997.1"/>
    <property type="molecule type" value="Genomic_DNA"/>
</dbReference>
<evidence type="ECO:0000313" key="3">
    <source>
        <dbReference type="Proteomes" id="UP000273143"/>
    </source>
</evidence>
<feature type="transmembrane region" description="Helical" evidence="1">
    <location>
        <begin position="156"/>
        <end position="176"/>
    </location>
</feature>
<accession>A0A3S9XEY0</accession>
<dbReference type="AlphaFoldDB" id="A0A3S9XEY0"/>
<evidence type="ECO:0000313" key="2">
    <source>
        <dbReference type="EMBL" id="AZS50997.1"/>
    </source>
</evidence>
<feature type="transmembrane region" description="Helical" evidence="1">
    <location>
        <begin position="270"/>
        <end position="289"/>
    </location>
</feature>
<organism evidence="2 3">
    <name type="scientific">Entomomonas moraniae</name>
    <dbReference type="NCBI Taxonomy" id="2213226"/>
    <lineage>
        <taxon>Bacteria</taxon>
        <taxon>Pseudomonadati</taxon>
        <taxon>Pseudomonadota</taxon>
        <taxon>Gammaproteobacteria</taxon>
        <taxon>Pseudomonadales</taxon>
        <taxon>Pseudomonadaceae</taxon>
        <taxon>Entomomonas</taxon>
    </lineage>
</organism>
<feature type="transmembrane region" description="Helical" evidence="1">
    <location>
        <begin position="97"/>
        <end position="120"/>
    </location>
</feature>
<dbReference type="PANTHER" id="PTHR43424:SF1">
    <property type="entry name" value="LOCUS PUTATIVE PROTEIN 1-RELATED"/>
    <property type="match status" value="1"/>
</dbReference>
<feature type="transmembrane region" description="Helical" evidence="1">
    <location>
        <begin position="301"/>
        <end position="321"/>
    </location>
</feature>
<gene>
    <name evidence="2" type="ORF">DM558_09490</name>
</gene>
<sequence>MTSLFHNLKNKLTSTHLSTVLSNIGWLLFDRLFRMSINLFVISWIIRYLGPEQFGILNYAQAIIAFFFAFIVFGLNSITVKNLVSHPKQSDDILGSCFLIQSTLASISFLVLLLIATFLYQEYTPQLVTIIIGLSILLKPSDTIRYYFEANIQSKYIVWSENCSFIICSSLKIILMLYQASFIAIVCVFLLEAILSSIFLLIFYTYKKQSILKWRFSLTQIKQDLKDSWPLMFASFTIIIYMRIDQIMLGQMLDYSAVGIYTAAIRVSEIFYLLPVIVVSSTNPLLIRLRESNKELYYKKIYLIMLFLAWISILVALTITYTSPFIINILFGSQYTEATDILIIHIWTGIFVSIGVISGQWFVIENLQKLYMYRSVFGAIINIVANIVLIPKLGIKGAAIATLFAQISATFLFDLFNVQTRRIFWLKLNTINPFYIIKSLQKNKLYKN</sequence>
<dbReference type="Pfam" id="PF13440">
    <property type="entry name" value="Polysacc_synt_3"/>
    <property type="match status" value="1"/>
</dbReference>
<keyword evidence="1" id="KW-1133">Transmembrane helix</keyword>
<dbReference type="CDD" id="cd13128">
    <property type="entry name" value="MATE_Wzx_like"/>
    <property type="match status" value="1"/>
</dbReference>
<evidence type="ECO:0000256" key="1">
    <source>
        <dbReference type="SAM" id="Phobius"/>
    </source>
</evidence>
<dbReference type="KEGG" id="emo:DM558_09490"/>
<keyword evidence="1" id="KW-0472">Membrane</keyword>
<proteinExistence type="predicted"/>
<feature type="transmembrane region" description="Helical" evidence="1">
    <location>
        <begin position="397"/>
        <end position="418"/>
    </location>
</feature>
<feature type="transmembrane region" description="Helical" evidence="1">
    <location>
        <begin position="341"/>
        <end position="364"/>
    </location>
</feature>
<protein>
    <submittedName>
        <fullName evidence="2">Flippase</fullName>
    </submittedName>
</protein>
<dbReference type="InterPro" id="IPR052556">
    <property type="entry name" value="PolySynth_Transporter"/>
</dbReference>
<feature type="transmembrane region" description="Helical" evidence="1">
    <location>
        <begin position="227"/>
        <end position="244"/>
    </location>
</feature>
<name>A0A3S9XEY0_9GAMM</name>
<keyword evidence="1" id="KW-0812">Transmembrane</keyword>
<feature type="transmembrane region" description="Helical" evidence="1">
    <location>
        <begin position="371"/>
        <end position="391"/>
    </location>
</feature>
<keyword evidence="3" id="KW-1185">Reference proteome</keyword>
<feature type="transmembrane region" description="Helical" evidence="1">
    <location>
        <begin position="56"/>
        <end position="76"/>
    </location>
</feature>
<feature type="transmembrane region" description="Helical" evidence="1">
    <location>
        <begin position="182"/>
        <end position="206"/>
    </location>
</feature>
<dbReference type="Proteomes" id="UP000273143">
    <property type="component" value="Chromosome"/>
</dbReference>
<dbReference type="RefSeq" id="WP_127163732.1">
    <property type="nucleotide sequence ID" value="NZ_CP029822.1"/>
</dbReference>
<dbReference type="PANTHER" id="PTHR43424">
    <property type="entry name" value="LOCUS PUTATIVE PROTEIN 1-RELATED"/>
    <property type="match status" value="1"/>
</dbReference>